<organism evidence="7 8">
    <name type="scientific">Capsella rubella</name>
    <dbReference type="NCBI Taxonomy" id="81985"/>
    <lineage>
        <taxon>Eukaryota</taxon>
        <taxon>Viridiplantae</taxon>
        <taxon>Streptophyta</taxon>
        <taxon>Embryophyta</taxon>
        <taxon>Tracheophyta</taxon>
        <taxon>Spermatophyta</taxon>
        <taxon>Magnoliopsida</taxon>
        <taxon>eudicotyledons</taxon>
        <taxon>Gunneridae</taxon>
        <taxon>Pentapetalae</taxon>
        <taxon>rosids</taxon>
        <taxon>malvids</taxon>
        <taxon>Brassicales</taxon>
        <taxon>Brassicaceae</taxon>
        <taxon>Camelineae</taxon>
        <taxon>Capsella</taxon>
    </lineage>
</organism>
<evidence type="ECO:0000313" key="8">
    <source>
        <dbReference type="Proteomes" id="UP000029121"/>
    </source>
</evidence>
<reference evidence="8" key="1">
    <citation type="journal article" date="2013" name="Nat. Genet.">
        <title>The Capsella rubella genome and the genomic consequences of rapid mating system evolution.</title>
        <authorList>
            <person name="Slotte T."/>
            <person name="Hazzouri K.M."/>
            <person name="Agren J.A."/>
            <person name="Koenig D."/>
            <person name="Maumus F."/>
            <person name="Guo Y.L."/>
            <person name="Steige K."/>
            <person name="Platts A.E."/>
            <person name="Escobar J.S."/>
            <person name="Newman L.K."/>
            <person name="Wang W."/>
            <person name="Mandakova T."/>
            <person name="Vello E."/>
            <person name="Smith L.M."/>
            <person name="Henz S.R."/>
            <person name="Steffen J."/>
            <person name="Takuno S."/>
            <person name="Brandvain Y."/>
            <person name="Coop G."/>
            <person name="Andolfatto P."/>
            <person name="Hu T.T."/>
            <person name="Blanchette M."/>
            <person name="Clark R.M."/>
            <person name="Quesneville H."/>
            <person name="Nordborg M."/>
            <person name="Gaut B.S."/>
            <person name="Lysak M.A."/>
            <person name="Jenkins J."/>
            <person name="Grimwood J."/>
            <person name="Chapman J."/>
            <person name="Prochnik S."/>
            <person name="Shu S."/>
            <person name="Rokhsar D."/>
            <person name="Schmutz J."/>
            <person name="Weigel D."/>
            <person name="Wright S.I."/>
        </authorList>
    </citation>
    <scope>NUCLEOTIDE SEQUENCE [LARGE SCALE GENOMIC DNA]</scope>
    <source>
        <strain evidence="8">cv. Monte Gargano</strain>
    </source>
</reference>
<dbReference type="GO" id="GO:0005634">
    <property type="term" value="C:nucleus"/>
    <property type="evidence" value="ECO:0007669"/>
    <property type="project" value="UniProtKB-SubCell"/>
</dbReference>
<gene>
    <name evidence="7" type="ORF">CARUB_v10011385mg</name>
</gene>
<keyword evidence="4" id="KW-0539">Nucleus</keyword>
<evidence type="ECO:0000259" key="6">
    <source>
        <dbReference type="PROSITE" id="PS50888"/>
    </source>
</evidence>
<dbReference type="GO" id="GO:0046983">
    <property type="term" value="F:protein dimerization activity"/>
    <property type="evidence" value="ECO:0007669"/>
    <property type="project" value="InterPro"/>
</dbReference>
<accession>R0GKS4</accession>
<keyword evidence="3" id="KW-0804">Transcription</keyword>
<dbReference type="InterPro" id="IPR037546">
    <property type="entry name" value="SAC51-like"/>
</dbReference>
<feature type="compositionally biased region" description="Low complexity" evidence="5">
    <location>
        <begin position="175"/>
        <end position="194"/>
    </location>
</feature>
<evidence type="ECO:0000256" key="5">
    <source>
        <dbReference type="SAM" id="MobiDB-lite"/>
    </source>
</evidence>
<feature type="compositionally biased region" description="Polar residues" evidence="5">
    <location>
        <begin position="195"/>
        <end position="208"/>
    </location>
</feature>
<dbReference type="Pfam" id="PF23173">
    <property type="entry name" value="bHLH_SAC51"/>
    <property type="match status" value="1"/>
</dbReference>
<comment type="subcellular location">
    <subcellularLocation>
        <location evidence="1">Nucleus</location>
    </subcellularLocation>
</comment>
<feature type="domain" description="BHLH" evidence="6">
    <location>
        <begin position="201"/>
        <end position="250"/>
    </location>
</feature>
<proteinExistence type="predicted"/>
<feature type="region of interest" description="Disordered" evidence="5">
    <location>
        <begin position="144"/>
        <end position="218"/>
    </location>
</feature>
<dbReference type="PROSITE" id="PS50888">
    <property type="entry name" value="BHLH"/>
    <property type="match status" value="1"/>
</dbReference>
<dbReference type="EMBL" id="KB870805">
    <property type="protein sequence ID" value="EOA36517.1"/>
    <property type="molecule type" value="Genomic_DNA"/>
</dbReference>
<dbReference type="CDD" id="cd18917">
    <property type="entry name" value="bHLH_AtSAC51_like"/>
    <property type="match status" value="1"/>
</dbReference>
<dbReference type="SUPFAM" id="SSF47459">
    <property type="entry name" value="HLH, helix-loop-helix DNA-binding domain"/>
    <property type="match status" value="1"/>
</dbReference>
<dbReference type="Gene3D" id="4.10.280.10">
    <property type="entry name" value="Helix-loop-helix DNA-binding domain"/>
    <property type="match status" value="1"/>
</dbReference>
<keyword evidence="2" id="KW-0805">Transcription regulation</keyword>
<evidence type="ECO:0000256" key="4">
    <source>
        <dbReference type="ARBA" id="ARBA00023242"/>
    </source>
</evidence>
<dbReference type="eggNOG" id="ENOG502R4DP">
    <property type="taxonomic scope" value="Eukaryota"/>
</dbReference>
<protein>
    <recommendedName>
        <fullName evidence="6">BHLH domain-containing protein</fullName>
    </recommendedName>
</protein>
<dbReference type="PANTHER" id="PTHR36066:SF11">
    <property type="entry name" value="TRANSCRIPTION FACTOR BHLH144"/>
    <property type="match status" value="1"/>
</dbReference>
<dbReference type="STRING" id="81985.R0GKS4"/>
<evidence type="ECO:0000256" key="2">
    <source>
        <dbReference type="ARBA" id="ARBA00023015"/>
    </source>
</evidence>
<dbReference type="KEGG" id="crb:17898182"/>
<keyword evidence="8" id="KW-1185">Reference proteome</keyword>
<name>R0GKS4_9BRAS</name>
<evidence type="ECO:0000256" key="3">
    <source>
        <dbReference type="ARBA" id="ARBA00023163"/>
    </source>
</evidence>
<dbReference type="OrthoDB" id="1921805at2759"/>
<sequence>MQNNQFPHFSDEVGDRNMHNPYASGSSFDALFPPCAKLPYHGVELQPTAVCPKNFVIFDQTYDRSQVMYHPELTHKLMNTPSLNALASTFQNEYVGSTYQNEYVGSTYQNEYAGGSYGNYDQEVSTSHQEDPNEIDALLSADEDYGEDDNEGDEDGGDSEEVSTGRNSYRDYGNSSSAESCCSSYGYNNNNNNNSRKQSLSGSASSTNDGKKGRKKMKKMMGVLRRIVPGGEQMNTACVLDEAVQYLKSLKIEAQKLGVGHFSNQS</sequence>
<dbReference type="InterPro" id="IPR011598">
    <property type="entry name" value="bHLH_dom"/>
</dbReference>
<evidence type="ECO:0000256" key="1">
    <source>
        <dbReference type="ARBA" id="ARBA00004123"/>
    </source>
</evidence>
<dbReference type="AlphaFoldDB" id="R0GKS4"/>
<dbReference type="InterPro" id="IPR036638">
    <property type="entry name" value="HLH_DNA-bd_sf"/>
</dbReference>
<feature type="compositionally biased region" description="Acidic residues" evidence="5">
    <location>
        <begin position="144"/>
        <end position="161"/>
    </location>
</feature>
<dbReference type="PANTHER" id="PTHR36066">
    <property type="entry name" value="TRANSCRIPTION FACTOR BHLH145"/>
    <property type="match status" value="1"/>
</dbReference>
<dbReference type="Proteomes" id="UP000029121">
    <property type="component" value="Unassembled WGS sequence"/>
</dbReference>
<evidence type="ECO:0000313" key="7">
    <source>
        <dbReference type="EMBL" id="EOA36517.1"/>
    </source>
</evidence>